<dbReference type="PANTHER" id="PTHR11552">
    <property type="entry name" value="GLUCOSE-METHANOL-CHOLINE GMC OXIDOREDUCTASE"/>
    <property type="match status" value="1"/>
</dbReference>
<dbReference type="PANTHER" id="PTHR11552:SF147">
    <property type="entry name" value="CHOLINE DEHYDROGENASE, MITOCHONDRIAL"/>
    <property type="match status" value="1"/>
</dbReference>
<dbReference type="Proteomes" id="UP000322000">
    <property type="component" value="Chromosome 3"/>
</dbReference>
<keyword evidence="4 5" id="KW-0274">FAD</keyword>
<dbReference type="Pfam" id="PF00732">
    <property type="entry name" value="GMC_oxred_N"/>
    <property type="match status" value="1"/>
</dbReference>
<dbReference type="InterPro" id="IPR000172">
    <property type="entry name" value="GMC_OxRdtase_N"/>
</dbReference>
<dbReference type="InterPro" id="IPR036188">
    <property type="entry name" value="FAD/NAD-bd_sf"/>
</dbReference>
<feature type="domain" description="Glucose-methanol-choline oxidoreductase N-terminal" evidence="7">
    <location>
        <begin position="129"/>
        <end position="152"/>
    </location>
</feature>
<dbReference type="PROSITE" id="PS00623">
    <property type="entry name" value="GMC_OXRED_1"/>
    <property type="match status" value="1"/>
</dbReference>
<feature type="binding site" evidence="5">
    <location>
        <position position="274"/>
    </location>
    <ligand>
        <name>FAD</name>
        <dbReference type="ChEBI" id="CHEBI:57692"/>
    </ligand>
</feature>
<evidence type="ECO:0000256" key="3">
    <source>
        <dbReference type="ARBA" id="ARBA00022630"/>
    </source>
</evidence>
<evidence type="ECO:0000256" key="1">
    <source>
        <dbReference type="ARBA" id="ARBA00001974"/>
    </source>
</evidence>
<name>A0A7E5VA31_TRINI</name>
<accession>A0A7E5VA31</accession>
<dbReference type="AlphaFoldDB" id="A0A7E5VA31"/>
<dbReference type="Pfam" id="PF05199">
    <property type="entry name" value="GMC_oxred_C"/>
    <property type="match status" value="1"/>
</dbReference>
<keyword evidence="9" id="KW-1185">Reference proteome</keyword>
<evidence type="ECO:0000256" key="5">
    <source>
        <dbReference type="PIRSR" id="PIRSR000137-2"/>
    </source>
</evidence>
<proteinExistence type="inferred from homology"/>
<evidence type="ECO:0000256" key="2">
    <source>
        <dbReference type="ARBA" id="ARBA00010790"/>
    </source>
</evidence>
<dbReference type="PROSITE" id="PS00624">
    <property type="entry name" value="GMC_OXRED_2"/>
    <property type="match status" value="1"/>
</dbReference>
<dbReference type="SUPFAM" id="SSF51905">
    <property type="entry name" value="FAD/NAD(P)-binding domain"/>
    <property type="match status" value="1"/>
</dbReference>
<reference evidence="10" key="1">
    <citation type="submission" date="2025-08" db="UniProtKB">
        <authorList>
            <consortium name="RefSeq"/>
        </authorList>
    </citation>
    <scope>IDENTIFICATION</scope>
</reference>
<dbReference type="InParanoid" id="A0A7E5VA31"/>
<dbReference type="PIRSF" id="PIRSF000137">
    <property type="entry name" value="Alcohol_oxidase"/>
    <property type="match status" value="1"/>
</dbReference>
<dbReference type="InterPro" id="IPR012132">
    <property type="entry name" value="GMC_OxRdtase"/>
</dbReference>
<evidence type="ECO:0000259" key="8">
    <source>
        <dbReference type="PROSITE" id="PS00624"/>
    </source>
</evidence>
<comment type="similarity">
    <text evidence="2 6">Belongs to the GMC oxidoreductase family.</text>
</comment>
<evidence type="ECO:0000256" key="6">
    <source>
        <dbReference type="RuleBase" id="RU003968"/>
    </source>
</evidence>
<comment type="cofactor">
    <cofactor evidence="1 5">
        <name>FAD</name>
        <dbReference type="ChEBI" id="CHEBI:57692"/>
    </cofactor>
</comment>
<sequence>MECYNSSCLAPTTGTAPQTFAAALQFFAATQCLIPDNLIADPEVNDFNTYDIIIVGAGTAGSVLANRLSAIEEWNILLIEAGDDEPVEAKIPGMDKGMFRSKYDWNYITSNNGISNAANINGSINWPRGKMIGGSSNINAMIYIQGSDQDFQTWYDAGNEEWSVKEIRRCFKKAESFQDQKLLKNRRIARHYGSDGPLVVNTCNSTLRNITDRVLAAWDDIGIRNVDDLNVANLMGSGITRVTTANGVRQSHSRAYLYPILERKNLKIMKNCLVTKILIDDNGDIKEARGVEVQHGSDSIKIYASKEVIISAGAINSPQILMLSGIGPKEHLISKNISVIVDSPMVGKNLQDHCIIPVTIFSDGPSEPSKADKQFDTMKYLYNRTGSLAQISIGDILAFYSARRNAKSPDYQSHFSFMWKNSSTITEALTRRFRYKDEVANPLIRLNKEHALYMLLFNVLHPHSKGNISLSTNDPNDHPLIYPNYFSDPRDLESAATGLRILTQVLKTRPFREVGAFLGRMEWPACDGFELNSREYWKCVCLNMVLTVYHPVGTCMMGKDPQTSVVSSRLKVHGVDSLRVIDASIIPNITSGNTNAPVTAVGERGAELVLEDYNQVSS</sequence>
<keyword evidence="3 6" id="KW-0285">Flavoprotein</keyword>
<dbReference type="Gene3D" id="3.50.50.60">
    <property type="entry name" value="FAD/NAD(P)-binding domain"/>
    <property type="match status" value="1"/>
</dbReference>
<evidence type="ECO:0000256" key="4">
    <source>
        <dbReference type="ARBA" id="ARBA00022827"/>
    </source>
</evidence>
<dbReference type="Gene3D" id="3.30.560.10">
    <property type="entry name" value="Glucose Oxidase, domain 3"/>
    <property type="match status" value="1"/>
</dbReference>
<evidence type="ECO:0000259" key="7">
    <source>
        <dbReference type="PROSITE" id="PS00623"/>
    </source>
</evidence>
<protein>
    <submittedName>
        <fullName evidence="10">Glucose dehydrogenase [FAD, quinone]-like</fullName>
    </submittedName>
</protein>
<evidence type="ECO:0000313" key="10">
    <source>
        <dbReference type="RefSeq" id="XP_026725148.1"/>
    </source>
</evidence>
<dbReference type="SUPFAM" id="SSF54373">
    <property type="entry name" value="FAD-linked reductases, C-terminal domain"/>
    <property type="match status" value="1"/>
</dbReference>
<gene>
    <name evidence="10" type="primary">LOC113492062</name>
</gene>
<dbReference type="InterPro" id="IPR007867">
    <property type="entry name" value="GMC_OxRtase_C"/>
</dbReference>
<dbReference type="GO" id="GO:0016614">
    <property type="term" value="F:oxidoreductase activity, acting on CH-OH group of donors"/>
    <property type="evidence" value="ECO:0007669"/>
    <property type="project" value="InterPro"/>
</dbReference>
<dbReference type="KEGG" id="tnl:113492062"/>
<dbReference type="OrthoDB" id="269227at2759"/>
<dbReference type="GeneID" id="113492062"/>
<feature type="domain" description="Glucose-methanol-choline oxidoreductase N-terminal" evidence="8">
    <location>
        <begin position="313"/>
        <end position="327"/>
    </location>
</feature>
<organism evidence="9 10">
    <name type="scientific">Trichoplusia ni</name>
    <name type="common">Cabbage looper</name>
    <dbReference type="NCBI Taxonomy" id="7111"/>
    <lineage>
        <taxon>Eukaryota</taxon>
        <taxon>Metazoa</taxon>
        <taxon>Ecdysozoa</taxon>
        <taxon>Arthropoda</taxon>
        <taxon>Hexapoda</taxon>
        <taxon>Insecta</taxon>
        <taxon>Pterygota</taxon>
        <taxon>Neoptera</taxon>
        <taxon>Endopterygota</taxon>
        <taxon>Lepidoptera</taxon>
        <taxon>Glossata</taxon>
        <taxon>Ditrysia</taxon>
        <taxon>Noctuoidea</taxon>
        <taxon>Noctuidae</taxon>
        <taxon>Plusiinae</taxon>
        <taxon>Trichoplusia</taxon>
    </lineage>
</organism>
<dbReference type="GO" id="GO:0050660">
    <property type="term" value="F:flavin adenine dinucleotide binding"/>
    <property type="evidence" value="ECO:0007669"/>
    <property type="project" value="InterPro"/>
</dbReference>
<evidence type="ECO:0000313" key="9">
    <source>
        <dbReference type="Proteomes" id="UP000322000"/>
    </source>
</evidence>
<dbReference type="RefSeq" id="XP_026725148.1">
    <property type="nucleotide sequence ID" value="XM_026869347.1"/>
</dbReference>